<dbReference type="GO" id="GO:0035091">
    <property type="term" value="F:phosphatidylinositol binding"/>
    <property type="evidence" value="ECO:0007669"/>
    <property type="project" value="TreeGrafter"/>
</dbReference>
<dbReference type="EMBL" id="CP003360">
    <property type="protein sequence ID" value="AFM27632.1"/>
    <property type="molecule type" value="Genomic_DNA"/>
</dbReference>
<evidence type="ECO:0000256" key="1">
    <source>
        <dbReference type="SAM" id="SignalP"/>
    </source>
</evidence>
<dbReference type="RefSeq" id="WP_014812735.1">
    <property type="nucleotide sequence ID" value="NC_018025.1"/>
</dbReference>
<evidence type="ECO:0000259" key="2">
    <source>
        <dbReference type="Pfam" id="PF04366"/>
    </source>
</evidence>
<feature type="signal peptide" evidence="1">
    <location>
        <begin position="1"/>
        <end position="23"/>
    </location>
</feature>
<dbReference type="InterPro" id="IPR051702">
    <property type="entry name" value="SH3_domain_YSC84-like"/>
</dbReference>
<sequence length="229" mass="24456">MKTIGNWILAGTLLLFLGTETSAASFQELDERIAVCNLALKNALEMPDRGIPRDLLQRSRGIAVFPGLIKVGLLVGASYGQGVVLRRDENTGLWSRPAFFYIKGGSLGFQLGAQSTDLILLLMTEASVQRLLEEGFILGADISVAAGPVGREASAETNVRFESGILSYSQSKGLFAGLSLNGASLVPDKQANETYHGAGVSVQDVFYENMGVLSDNGRLLMKTLDTVTP</sequence>
<feature type="domain" description="Ysc84 actin-binding" evidence="2">
    <location>
        <begin position="104"/>
        <end position="225"/>
    </location>
</feature>
<dbReference type="Proteomes" id="UP000006055">
    <property type="component" value="Chromosome"/>
</dbReference>
<accession>I4CDJ1</accession>
<dbReference type="KEGG" id="dti:Desti_5021"/>
<gene>
    <name evidence="3" type="ordered locus">Desti_5021</name>
</gene>
<dbReference type="STRING" id="706587.Desti_5021"/>
<organism evidence="3 4">
    <name type="scientific">Desulfomonile tiedjei (strain ATCC 49306 / DSM 6799 / DCB-1)</name>
    <dbReference type="NCBI Taxonomy" id="706587"/>
    <lineage>
        <taxon>Bacteria</taxon>
        <taxon>Pseudomonadati</taxon>
        <taxon>Thermodesulfobacteriota</taxon>
        <taxon>Desulfomonilia</taxon>
        <taxon>Desulfomonilales</taxon>
        <taxon>Desulfomonilaceae</taxon>
        <taxon>Desulfomonile</taxon>
    </lineage>
</organism>
<dbReference type="eggNOG" id="COG2930">
    <property type="taxonomic scope" value="Bacteria"/>
</dbReference>
<feature type="chain" id="PRO_5003687184" description="Ysc84 actin-binding domain-containing protein" evidence="1">
    <location>
        <begin position="24"/>
        <end position="229"/>
    </location>
</feature>
<keyword evidence="4" id="KW-1185">Reference proteome</keyword>
<dbReference type="OrthoDB" id="9782434at2"/>
<dbReference type="PANTHER" id="PTHR15629">
    <property type="entry name" value="SH3YL1 PROTEIN"/>
    <property type="match status" value="1"/>
</dbReference>
<dbReference type="InterPro" id="IPR007461">
    <property type="entry name" value="Ysc84_actin-binding"/>
</dbReference>
<name>I4CDJ1_DESTA</name>
<dbReference type="HOGENOM" id="CLU_015320_4_0_7"/>
<reference evidence="4" key="1">
    <citation type="submission" date="2012-06" db="EMBL/GenBank/DDBJ databases">
        <title>Complete sequence of chromosome of Desulfomonile tiedjei DSM 6799.</title>
        <authorList>
            <person name="Lucas S."/>
            <person name="Copeland A."/>
            <person name="Lapidus A."/>
            <person name="Glavina del Rio T."/>
            <person name="Dalin E."/>
            <person name="Tice H."/>
            <person name="Bruce D."/>
            <person name="Goodwin L."/>
            <person name="Pitluck S."/>
            <person name="Peters L."/>
            <person name="Ovchinnikova G."/>
            <person name="Zeytun A."/>
            <person name="Lu M."/>
            <person name="Kyrpides N."/>
            <person name="Mavromatis K."/>
            <person name="Ivanova N."/>
            <person name="Brettin T."/>
            <person name="Detter J.C."/>
            <person name="Han C."/>
            <person name="Larimer F."/>
            <person name="Land M."/>
            <person name="Hauser L."/>
            <person name="Markowitz V."/>
            <person name="Cheng J.-F."/>
            <person name="Hugenholtz P."/>
            <person name="Woyke T."/>
            <person name="Wu D."/>
            <person name="Spring S."/>
            <person name="Schroeder M."/>
            <person name="Brambilla E."/>
            <person name="Klenk H.-P."/>
            <person name="Eisen J.A."/>
        </authorList>
    </citation>
    <scope>NUCLEOTIDE SEQUENCE [LARGE SCALE GENOMIC DNA]</scope>
    <source>
        <strain evidence="4">ATCC 49306 / DSM 6799 / DCB-1</strain>
    </source>
</reference>
<dbReference type="AlphaFoldDB" id="I4CDJ1"/>
<dbReference type="Pfam" id="PF04366">
    <property type="entry name" value="Ysc84"/>
    <property type="match status" value="1"/>
</dbReference>
<proteinExistence type="predicted"/>
<evidence type="ECO:0000313" key="3">
    <source>
        <dbReference type="EMBL" id="AFM27632.1"/>
    </source>
</evidence>
<dbReference type="CDD" id="cd11524">
    <property type="entry name" value="SYLF"/>
    <property type="match status" value="1"/>
</dbReference>
<keyword evidence="1" id="KW-0732">Signal</keyword>
<dbReference type="PANTHER" id="PTHR15629:SF2">
    <property type="entry name" value="SH3 DOMAIN-CONTAINING YSC84-LIKE PROTEIN 1"/>
    <property type="match status" value="1"/>
</dbReference>
<protein>
    <recommendedName>
        <fullName evidence="2">Ysc84 actin-binding domain-containing protein</fullName>
    </recommendedName>
</protein>
<evidence type="ECO:0000313" key="4">
    <source>
        <dbReference type="Proteomes" id="UP000006055"/>
    </source>
</evidence>